<gene>
    <name evidence="1" type="ORF">METZ01_LOCUS23256</name>
</gene>
<dbReference type="InterPro" id="IPR044855">
    <property type="entry name" value="CoA-Trfase_III_dom3_sf"/>
</dbReference>
<dbReference type="InterPro" id="IPR023606">
    <property type="entry name" value="CoA-Trfase_III_dom_1_sf"/>
</dbReference>
<proteinExistence type="predicted"/>
<protein>
    <recommendedName>
        <fullName evidence="2">Carnitine dehydratase</fullName>
    </recommendedName>
</protein>
<evidence type="ECO:0000313" key="1">
    <source>
        <dbReference type="EMBL" id="SUZ70402.1"/>
    </source>
</evidence>
<dbReference type="Gene3D" id="3.40.50.10540">
    <property type="entry name" value="Crotonobetainyl-coa:carnitine coa-transferase, domain 1"/>
    <property type="match status" value="1"/>
</dbReference>
<dbReference type="GO" id="GO:0003824">
    <property type="term" value="F:catalytic activity"/>
    <property type="evidence" value="ECO:0007669"/>
    <property type="project" value="InterPro"/>
</dbReference>
<dbReference type="Gene3D" id="3.30.60.110">
    <property type="match status" value="1"/>
</dbReference>
<dbReference type="PANTHER" id="PTHR48228">
    <property type="entry name" value="SUCCINYL-COA--D-CITRAMALATE COA-TRANSFERASE"/>
    <property type="match status" value="1"/>
</dbReference>
<dbReference type="AlphaFoldDB" id="A0A381PTL4"/>
<dbReference type="Pfam" id="PF02515">
    <property type="entry name" value="CoA_transf_3"/>
    <property type="match status" value="1"/>
</dbReference>
<dbReference type="EMBL" id="UINC01001090">
    <property type="protein sequence ID" value="SUZ70402.1"/>
    <property type="molecule type" value="Genomic_DNA"/>
</dbReference>
<organism evidence="1">
    <name type="scientific">marine metagenome</name>
    <dbReference type="NCBI Taxonomy" id="408172"/>
    <lineage>
        <taxon>unclassified sequences</taxon>
        <taxon>metagenomes</taxon>
        <taxon>ecological metagenomes</taxon>
    </lineage>
</organism>
<reference evidence="1" key="1">
    <citation type="submission" date="2018-05" db="EMBL/GenBank/DDBJ databases">
        <authorList>
            <person name="Lanie J.A."/>
            <person name="Ng W.-L."/>
            <person name="Kazmierczak K.M."/>
            <person name="Andrzejewski T.M."/>
            <person name="Davidsen T.M."/>
            <person name="Wayne K.J."/>
            <person name="Tettelin H."/>
            <person name="Glass J.I."/>
            <person name="Rusch D."/>
            <person name="Podicherti R."/>
            <person name="Tsui H.-C.T."/>
            <person name="Winkler M.E."/>
        </authorList>
    </citation>
    <scope>NUCLEOTIDE SEQUENCE</scope>
</reference>
<dbReference type="InterPro" id="IPR003673">
    <property type="entry name" value="CoA-Trfase_fam_III"/>
</dbReference>
<name>A0A381PTL4_9ZZZZ</name>
<dbReference type="PANTHER" id="PTHR48228:SF5">
    <property type="entry name" value="ALPHA-METHYLACYL-COA RACEMASE"/>
    <property type="match status" value="1"/>
</dbReference>
<accession>A0A381PTL4</accession>
<dbReference type="InterPro" id="IPR050509">
    <property type="entry name" value="CoA-transferase_III"/>
</dbReference>
<dbReference type="SUPFAM" id="SSF89796">
    <property type="entry name" value="CoA-transferase family III (CaiB/BaiF)"/>
    <property type="match status" value="1"/>
</dbReference>
<dbReference type="Gene3D" id="3.30.1540.10">
    <property type="entry name" value="formyl-coa transferase, domain 3"/>
    <property type="match status" value="1"/>
</dbReference>
<sequence length="375" mass="40545">MGPLSGIKVIEMAAIGPVPFCAMMLSDMGAEVIRIDRLSQKGSGSSANVLYRGRKSAAFDLKNSAALDTTLRLSDQADVLLEGFRPGVMERLGLGPEVCLERNPKLVYGRMTGWGQNGPLSHAAGHDINYISVAGALGAMGYADRPPAPPLNLIGDFGGGAMYLLTGILAAIVERSSSGKGQVVDAAMTDGTASLLSPFYGLMAMGMWTTERYSNRLDGGAFYYGSYECSDGKYISLGSLEPQFYALLLEKCEITEESFKEQSDQKTWPIKRKKMEALFKTKTQREWCDIMEGSDVCFAPVLNLAEAPDHPHNKTRQTFVEVQGVTQPAPAPRFSRTQGKIQSPAAITGANTEEVLSNWGFSDSEISNLKTNNVI</sequence>
<evidence type="ECO:0008006" key="2">
    <source>
        <dbReference type="Google" id="ProtNLM"/>
    </source>
</evidence>